<name>A0A9Q3BIR9_9BASI</name>
<gene>
    <name evidence="2" type="ORF">O181_005635</name>
</gene>
<proteinExistence type="predicted"/>
<dbReference type="Proteomes" id="UP000765509">
    <property type="component" value="Unassembled WGS sequence"/>
</dbReference>
<organism evidence="2 3">
    <name type="scientific">Austropuccinia psidii MF-1</name>
    <dbReference type="NCBI Taxonomy" id="1389203"/>
    <lineage>
        <taxon>Eukaryota</taxon>
        <taxon>Fungi</taxon>
        <taxon>Dikarya</taxon>
        <taxon>Basidiomycota</taxon>
        <taxon>Pucciniomycotina</taxon>
        <taxon>Pucciniomycetes</taxon>
        <taxon>Pucciniales</taxon>
        <taxon>Sphaerophragmiaceae</taxon>
        <taxon>Austropuccinia</taxon>
    </lineage>
</organism>
<protein>
    <submittedName>
        <fullName evidence="2">Uncharacterized protein</fullName>
    </submittedName>
</protein>
<evidence type="ECO:0000313" key="3">
    <source>
        <dbReference type="Proteomes" id="UP000765509"/>
    </source>
</evidence>
<feature type="region of interest" description="Disordered" evidence="1">
    <location>
        <begin position="83"/>
        <end position="116"/>
    </location>
</feature>
<reference evidence="2" key="1">
    <citation type="submission" date="2021-03" db="EMBL/GenBank/DDBJ databases">
        <title>Draft genome sequence of rust myrtle Austropuccinia psidii MF-1, a brazilian biotype.</title>
        <authorList>
            <person name="Quecine M.C."/>
            <person name="Pachon D.M.R."/>
            <person name="Bonatelli M.L."/>
            <person name="Correr F.H."/>
            <person name="Franceschini L.M."/>
            <person name="Leite T.F."/>
            <person name="Margarido G.R.A."/>
            <person name="Almeida C.A."/>
            <person name="Ferrarezi J.A."/>
            <person name="Labate C.A."/>
        </authorList>
    </citation>
    <scope>NUCLEOTIDE SEQUENCE</scope>
    <source>
        <strain evidence="2">MF-1</strain>
    </source>
</reference>
<evidence type="ECO:0000256" key="1">
    <source>
        <dbReference type="SAM" id="MobiDB-lite"/>
    </source>
</evidence>
<keyword evidence="3" id="KW-1185">Reference proteome</keyword>
<evidence type="ECO:0000313" key="2">
    <source>
        <dbReference type="EMBL" id="MBW0465920.1"/>
    </source>
</evidence>
<dbReference type="AlphaFoldDB" id="A0A9Q3BIR9"/>
<accession>A0A9Q3BIR9</accession>
<comment type="caution">
    <text evidence="2">The sequence shown here is derived from an EMBL/GenBank/DDBJ whole genome shotgun (WGS) entry which is preliminary data.</text>
</comment>
<dbReference type="EMBL" id="AVOT02001164">
    <property type="protein sequence ID" value="MBW0465920.1"/>
    <property type="molecule type" value="Genomic_DNA"/>
</dbReference>
<sequence>MSTFVGQVILNASTKSNIATQQLSPFVYRVVDPPISSSPHHHSQSPHPTQSWFQVADVRRPQIILSTSLGLLASTLDCPKTKGVANPIPKHPSPFFHSRPRTLDKRLPPALGSHYQ</sequence>